<dbReference type="RefSeq" id="WP_049610185.1">
    <property type="nucleotide sequence ID" value="NZ_CAWMMU010000010.1"/>
</dbReference>
<dbReference type="Proteomes" id="UP000045840">
    <property type="component" value="Unassembled WGS sequence"/>
</dbReference>
<keyword evidence="3" id="KW-1185">Reference proteome</keyword>
<dbReference type="AlphaFoldDB" id="A0A0T9NRU1"/>
<dbReference type="Proteomes" id="UP000044625">
    <property type="component" value="Unassembled WGS sequence"/>
</dbReference>
<accession>A0A0T9NRU1</accession>
<evidence type="ECO:0000313" key="4">
    <source>
        <dbReference type="Proteomes" id="UP000045840"/>
    </source>
</evidence>
<organism evidence="1 4">
    <name type="scientific">Yersinia pekkanenii</name>
    <dbReference type="NCBI Taxonomy" id="1288385"/>
    <lineage>
        <taxon>Bacteria</taxon>
        <taxon>Pseudomonadati</taxon>
        <taxon>Pseudomonadota</taxon>
        <taxon>Gammaproteobacteria</taxon>
        <taxon>Enterobacterales</taxon>
        <taxon>Yersiniaceae</taxon>
        <taxon>Yersinia</taxon>
    </lineage>
</organism>
<dbReference type="EMBL" id="CQAZ01000005">
    <property type="protein sequence ID" value="CNH26882.1"/>
    <property type="molecule type" value="Genomic_DNA"/>
</dbReference>
<dbReference type="InterPro" id="IPR052189">
    <property type="entry name" value="L-asp_N-monooxygenase_NS-form"/>
</dbReference>
<reference evidence="1" key="2">
    <citation type="submission" date="2015-03" db="EMBL/GenBank/DDBJ databases">
        <authorList>
            <person name="Murphy D."/>
        </authorList>
    </citation>
    <scope>NUCLEOTIDE SEQUENCE [LARGE SCALE GENOMIC DNA]</scope>
    <source>
        <strain evidence="1">A125KOH2</strain>
    </source>
</reference>
<evidence type="ECO:0000313" key="1">
    <source>
        <dbReference type="EMBL" id="CNH26882.1"/>
    </source>
</evidence>
<sequence>MDTVDCLNEIWPALSEETKRGFDTKINPWLGRMIHLIPLRNALILRSLFKAGQLSFIGQREMAQITPPSYDYLVNATGLQSVSGDSLIQKTHQSQLVRLNDSGGLSIDADTHRLNNHAALYALGSLTQGKIFASNSIFCTASGAEKIASHLANIKKPVI</sequence>
<dbReference type="PANTHER" id="PTHR40254">
    <property type="entry name" value="BLR0577 PROTEIN"/>
    <property type="match status" value="1"/>
</dbReference>
<gene>
    <name evidence="1" type="ORF">ERS008529_00802</name>
    <name evidence="2" type="ORF">ERS137968_02321</name>
</gene>
<dbReference type="OrthoDB" id="6309046at2"/>
<evidence type="ECO:0000313" key="3">
    <source>
        <dbReference type="Proteomes" id="UP000044625"/>
    </source>
</evidence>
<name>A0A0T9NRU1_9GAMM</name>
<reference evidence="2 3" key="3">
    <citation type="submission" date="2015-03" db="EMBL/GenBank/DDBJ databases">
        <authorList>
            <consortium name="Pathogen Informatics"/>
            <person name="Murphy D."/>
        </authorList>
    </citation>
    <scope>NUCLEOTIDE SEQUENCE [LARGE SCALE GENOMIC DNA]</scope>
    <source>
        <strain evidence="2">Type strain: CIP110230</strain>
        <strain evidence="3">type strain: CIP110230</strain>
    </source>
</reference>
<evidence type="ECO:0000313" key="2">
    <source>
        <dbReference type="EMBL" id="CRY67255.1"/>
    </source>
</evidence>
<dbReference type="PANTHER" id="PTHR40254:SF1">
    <property type="entry name" value="BLR0577 PROTEIN"/>
    <property type="match status" value="1"/>
</dbReference>
<reference evidence="4" key="1">
    <citation type="submission" date="2015-03" db="EMBL/GenBank/DDBJ databases">
        <authorList>
            <consortium name="Pathogen Informatics"/>
        </authorList>
    </citation>
    <scope>NUCLEOTIDE SEQUENCE [LARGE SCALE GENOMIC DNA]</scope>
    <source>
        <strain evidence="4">A125KOH2</strain>
    </source>
</reference>
<protein>
    <submittedName>
        <fullName evidence="1">Uncharacterized protein conserved in bacteria</fullName>
    </submittedName>
</protein>
<proteinExistence type="predicted"/>
<dbReference type="EMBL" id="CWJL01000010">
    <property type="protein sequence ID" value="CRY67255.1"/>
    <property type="molecule type" value="Genomic_DNA"/>
</dbReference>